<dbReference type="Gene3D" id="1.10.150.250">
    <property type="entry name" value="Flavinator of succinate dehydrogenase"/>
    <property type="match status" value="1"/>
</dbReference>
<dbReference type="EMBL" id="JBHRSB010000006">
    <property type="protein sequence ID" value="MFC3002130.1"/>
    <property type="molecule type" value="Genomic_DNA"/>
</dbReference>
<evidence type="ECO:0000256" key="1">
    <source>
        <dbReference type="ARBA" id="ARBA00008571"/>
    </source>
</evidence>
<keyword evidence="3" id="KW-0143">Chaperone</keyword>
<name>A0ABV7C1P5_9PROT</name>
<accession>A0ABV7C1P5</accession>
<dbReference type="SUPFAM" id="SSF109910">
    <property type="entry name" value="YgfY-like"/>
    <property type="match status" value="1"/>
</dbReference>
<protein>
    <recommendedName>
        <fullName evidence="2">FAD assembly factor SdhE</fullName>
    </recommendedName>
</protein>
<evidence type="ECO:0000256" key="3">
    <source>
        <dbReference type="ARBA" id="ARBA00023186"/>
    </source>
</evidence>
<dbReference type="PANTHER" id="PTHR12469:SF2">
    <property type="entry name" value="SUCCINATE DEHYDROGENASE ASSEMBLY FACTOR 2, MITOCHONDRIAL"/>
    <property type="match status" value="1"/>
</dbReference>
<dbReference type="RefSeq" id="WP_343215255.1">
    <property type="nucleotide sequence ID" value="NZ_JAFNJS010000006.1"/>
</dbReference>
<comment type="similarity">
    <text evidence="1">Belongs to the SdhE FAD assembly factor family.</text>
</comment>
<dbReference type="InterPro" id="IPR036714">
    <property type="entry name" value="SDH_sf"/>
</dbReference>
<proteinExistence type="inferred from homology"/>
<dbReference type="PANTHER" id="PTHR12469">
    <property type="entry name" value="PROTEIN EMI5 HOMOLOG, MITOCHONDRIAL"/>
    <property type="match status" value="1"/>
</dbReference>
<dbReference type="InterPro" id="IPR005631">
    <property type="entry name" value="SDH"/>
</dbReference>
<sequence>MLTRIAPFAESLKLTDSAPDLSPRRRRLNFRAWHRGTKETDLMVGAFVARHIATFTEAELDELEQILELPDVDLADWLMQRRPIPAEVASPLLARMLVECNESGAGLPPHLR</sequence>
<comment type="caution">
    <text evidence="4">The sequence shown here is derived from an EMBL/GenBank/DDBJ whole genome shotgun (WGS) entry which is preliminary data.</text>
</comment>
<evidence type="ECO:0000256" key="2">
    <source>
        <dbReference type="ARBA" id="ARBA00019418"/>
    </source>
</evidence>
<keyword evidence="5" id="KW-1185">Reference proteome</keyword>
<dbReference type="Pfam" id="PF03937">
    <property type="entry name" value="Sdh5"/>
    <property type="match status" value="1"/>
</dbReference>
<dbReference type="Proteomes" id="UP001595420">
    <property type="component" value="Unassembled WGS sequence"/>
</dbReference>
<evidence type="ECO:0000313" key="4">
    <source>
        <dbReference type="EMBL" id="MFC3002130.1"/>
    </source>
</evidence>
<evidence type="ECO:0000313" key="5">
    <source>
        <dbReference type="Proteomes" id="UP001595420"/>
    </source>
</evidence>
<organism evidence="4 5">
    <name type="scientific">Falsiroseomonas tokyonensis</name>
    <dbReference type="NCBI Taxonomy" id="430521"/>
    <lineage>
        <taxon>Bacteria</taxon>
        <taxon>Pseudomonadati</taxon>
        <taxon>Pseudomonadota</taxon>
        <taxon>Alphaproteobacteria</taxon>
        <taxon>Acetobacterales</taxon>
        <taxon>Roseomonadaceae</taxon>
        <taxon>Falsiroseomonas</taxon>
    </lineage>
</organism>
<reference evidence="5" key="1">
    <citation type="journal article" date="2019" name="Int. J. Syst. Evol. Microbiol.">
        <title>The Global Catalogue of Microorganisms (GCM) 10K type strain sequencing project: providing services to taxonomists for standard genome sequencing and annotation.</title>
        <authorList>
            <consortium name="The Broad Institute Genomics Platform"/>
            <consortium name="The Broad Institute Genome Sequencing Center for Infectious Disease"/>
            <person name="Wu L."/>
            <person name="Ma J."/>
        </authorList>
    </citation>
    <scope>NUCLEOTIDE SEQUENCE [LARGE SCALE GENOMIC DNA]</scope>
    <source>
        <strain evidence="5">CGMCC 1.16855</strain>
    </source>
</reference>
<gene>
    <name evidence="4" type="ORF">ACFOD3_19670</name>
</gene>